<dbReference type="Proteomes" id="UP000827084">
    <property type="component" value="Chromosome"/>
</dbReference>
<dbReference type="SUPFAM" id="SSF53850">
    <property type="entry name" value="Periplasmic binding protein-like II"/>
    <property type="match status" value="1"/>
</dbReference>
<evidence type="ECO:0000313" key="4">
    <source>
        <dbReference type="EMBL" id="QYX71875.1"/>
    </source>
</evidence>
<keyword evidence="5" id="KW-1185">Reference proteome</keyword>
<dbReference type="InterPro" id="IPR001638">
    <property type="entry name" value="Solute-binding_3/MltF_N"/>
</dbReference>
<protein>
    <submittedName>
        <fullName evidence="4">Transporter substrate-binding domain-containing protein</fullName>
    </submittedName>
</protein>
<evidence type="ECO:0000256" key="1">
    <source>
        <dbReference type="ARBA" id="ARBA00010333"/>
    </source>
</evidence>
<evidence type="ECO:0000256" key="2">
    <source>
        <dbReference type="ARBA" id="ARBA00022729"/>
    </source>
</evidence>
<keyword evidence="2" id="KW-0732">Signal</keyword>
<sequence length="279" mass="30874">MRIGSNVSMKIQRAYNLRFSFILAAVLLSLTHFYGIAMAQETDAIPLPAQDKTIILAAEDSWPPFANQFGQGISHRLIKAAFKQSHIEINSLVVPYTRALMMAEKGDVDGVFNVTREASTEQRFVFGQFPLFVATASFYQKKQKSILADNKWALPRGTVVGIVKSYEYGDDFPALVKQQQLNIVAVANQLQLINLLLIGRIDTALMFDLVAKDNLQTMGVDDEIIPIFANHSSNIYLAFSKENPQAHTLASQLDAGLSQLKATGQYEKLFSLSPIAASE</sequence>
<dbReference type="Pfam" id="PF00497">
    <property type="entry name" value="SBP_bac_3"/>
    <property type="match status" value="1"/>
</dbReference>
<proteinExistence type="inferred from homology"/>
<feature type="domain" description="Solute-binding protein family 3/N-terminal" evidence="3">
    <location>
        <begin position="54"/>
        <end position="270"/>
    </location>
</feature>
<reference evidence="4 5" key="1">
    <citation type="submission" date="2021-08" db="EMBL/GenBank/DDBJ databases">
        <title>Shewanella putrefaciens YZ-J, complete genome.</title>
        <authorList>
            <person name="Yi Z."/>
        </authorList>
    </citation>
    <scope>NUCLEOTIDE SEQUENCE [LARGE SCALE GENOMIC DNA]</scope>
    <source>
        <strain evidence="4 5">YZ-J</strain>
    </source>
</reference>
<evidence type="ECO:0000313" key="5">
    <source>
        <dbReference type="Proteomes" id="UP000827084"/>
    </source>
</evidence>
<evidence type="ECO:0000259" key="3">
    <source>
        <dbReference type="Pfam" id="PF00497"/>
    </source>
</evidence>
<name>A0ABX8X927_SHEPU</name>
<dbReference type="Gene3D" id="3.40.190.10">
    <property type="entry name" value="Periplasmic binding protein-like II"/>
    <property type="match status" value="2"/>
</dbReference>
<organism evidence="4 5">
    <name type="scientific">Shewanella putrefaciens</name>
    <name type="common">Pseudomonas putrefaciens</name>
    <dbReference type="NCBI Taxonomy" id="24"/>
    <lineage>
        <taxon>Bacteria</taxon>
        <taxon>Pseudomonadati</taxon>
        <taxon>Pseudomonadota</taxon>
        <taxon>Gammaproteobacteria</taxon>
        <taxon>Alteromonadales</taxon>
        <taxon>Shewanellaceae</taxon>
        <taxon>Shewanella</taxon>
    </lineage>
</organism>
<dbReference type="EMBL" id="CP080635">
    <property type="protein sequence ID" value="QYX71875.1"/>
    <property type="molecule type" value="Genomic_DNA"/>
</dbReference>
<dbReference type="PANTHER" id="PTHR35936">
    <property type="entry name" value="MEMBRANE-BOUND LYTIC MUREIN TRANSGLYCOSYLASE F"/>
    <property type="match status" value="1"/>
</dbReference>
<gene>
    <name evidence="4" type="ORF">K3G22_14050</name>
</gene>
<dbReference type="PANTHER" id="PTHR35936:SF25">
    <property type="entry name" value="ABC TRANSPORTER SUBSTRATE-BINDING PROTEIN"/>
    <property type="match status" value="1"/>
</dbReference>
<dbReference type="GeneID" id="67444405"/>
<accession>A0ABX8X927</accession>
<dbReference type="RefSeq" id="WP_025008491.1">
    <property type="nucleotide sequence ID" value="NZ_BMPK01000006.1"/>
</dbReference>
<comment type="similarity">
    <text evidence="1">Belongs to the bacterial solute-binding protein 3 family.</text>
</comment>